<accession>A0A6A3B016</accession>
<gene>
    <name evidence="1" type="ORF">F3Y22_tig00110332pilonHSYRG00747</name>
</gene>
<dbReference type="PANTHER" id="PTHR37758:SF1">
    <property type="entry name" value="OS03G0334300 PROTEIN"/>
    <property type="match status" value="1"/>
</dbReference>
<proteinExistence type="predicted"/>
<dbReference type="AlphaFoldDB" id="A0A6A3B016"/>
<dbReference type="EMBL" id="VEPZ02000937">
    <property type="protein sequence ID" value="KAE8709017.1"/>
    <property type="molecule type" value="Genomic_DNA"/>
</dbReference>
<dbReference type="Proteomes" id="UP000436088">
    <property type="component" value="Unassembled WGS sequence"/>
</dbReference>
<dbReference type="GO" id="GO:0003746">
    <property type="term" value="F:translation elongation factor activity"/>
    <property type="evidence" value="ECO:0007669"/>
    <property type="project" value="UniProtKB-KW"/>
</dbReference>
<name>A0A6A3B016_HIBSY</name>
<reference evidence="1" key="1">
    <citation type="submission" date="2019-09" db="EMBL/GenBank/DDBJ databases">
        <title>Draft genome information of white flower Hibiscus syriacus.</title>
        <authorList>
            <person name="Kim Y.-M."/>
        </authorList>
    </citation>
    <scope>NUCLEOTIDE SEQUENCE [LARGE SCALE GENOMIC DNA]</scope>
    <source>
        <strain evidence="1">YM2019G1</strain>
    </source>
</reference>
<keyword evidence="2" id="KW-1185">Reference proteome</keyword>
<evidence type="ECO:0000313" key="2">
    <source>
        <dbReference type="Proteomes" id="UP000436088"/>
    </source>
</evidence>
<keyword evidence="1" id="KW-0648">Protein biosynthesis</keyword>
<organism evidence="1 2">
    <name type="scientific">Hibiscus syriacus</name>
    <name type="common">Rose of Sharon</name>
    <dbReference type="NCBI Taxonomy" id="106335"/>
    <lineage>
        <taxon>Eukaryota</taxon>
        <taxon>Viridiplantae</taxon>
        <taxon>Streptophyta</taxon>
        <taxon>Embryophyta</taxon>
        <taxon>Tracheophyta</taxon>
        <taxon>Spermatophyta</taxon>
        <taxon>Magnoliopsida</taxon>
        <taxon>eudicotyledons</taxon>
        <taxon>Gunneridae</taxon>
        <taxon>Pentapetalae</taxon>
        <taxon>rosids</taxon>
        <taxon>malvids</taxon>
        <taxon>Malvales</taxon>
        <taxon>Malvaceae</taxon>
        <taxon>Malvoideae</taxon>
        <taxon>Hibiscus</taxon>
    </lineage>
</organism>
<comment type="caution">
    <text evidence="1">The sequence shown here is derived from an EMBL/GenBank/DDBJ whole genome shotgun (WGS) entry which is preliminary data.</text>
</comment>
<dbReference type="PANTHER" id="PTHR37758">
    <property type="entry name" value="OS03G0334300 PROTEIN"/>
    <property type="match status" value="1"/>
</dbReference>
<keyword evidence="1" id="KW-0251">Elongation factor</keyword>
<protein>
    <submittedName>
        <fullName evidence="1">Transcription elongation factor s-II</fullName>
    </submittedName>
</protein>
<sequence>MSANLSAVRCMAMDSQWSDEMRPEEEEEEWIRVGSLRDKCKEKKGMVEVMECLENETIMGDDHGREAGDYHRRAQLFDMSSRVFQSLKSHQQH</sequence>
<dbReference type="GO" id="GO:0009507">
    <property type="term" value="C:chloroplast"/>
    <property type="evidence" value="ECO:0007669"/>
    <property type="project" value="TreeGrafter"/>
</dbReference>
<evidence type="ECO:0000313" key="1">
    <source>
        <dbReference type="EMBL" id="KAE8709017.1"/>
    </source>
</evidence>